<proteinExistence type="predicted"/>
<dbReference type="InterPro" id="IPR004509">
    <property type="entry name" value="Competence_ComEA_HhH"/>
</dbReference>
<dbReference type="NCBIfam" id="TIGR00426">
    <property type="entry name" value="competence protein ComEA helix-hairpin-helix repeat region"/>
    <property type="match status" value="1"/>
</dbReference>
<dbReference type="EMBL" id="ADGH01000004">
    <property type="protein sequence ID" value="EHG25430.1"/>
    <property type="molecule type" value="Genomic_DNA"/>
</dbReference>
<keyword evidence="3" id="KW-1185">Reference proteome</keyword>
<feature type="domain" description="Helix-hairpin-helix DNA-binding motif class 1" evidence="1">
    <location>
        <begin position="166"/>
        <end position="185"/>
    </location>
</feature>
<dbReference type="Gene3D" id="3.10.560.10">
    <property type="entry name" value="Outer membrane lipoprotein wza domain like"/>
    <property type="match status" value="1"/>
</dbReference>
<name>A0ABP2MTF3_9FIRM</name>
<gene>
    <name evidence="2" type="ORF">HMPREF9432_00810</name>
</gene>
<organism evidence="2 3">
    <name type="scientific">Selenomonas noxia F0398</name>
    <dbReference type="NCBI Taxonomy" id="702437"/>
    <lineage>
        <taxon>Bacteria</taxon>
        <taxon>Bacillati</taxon>
        <taxon>Bacillota</taxon>
        <taxon>Negativicutes</taxon>
        <taxon>Selenomonadales</taxon>
        <taxon>Selenomonadaceae</taxon>
        <taxon>Selenomonas</taxon>
    </lineage>
</organism>
<dbReference type="SUPFAM" id="SSF47781">
    <property type="entry name" value="RuvA domain 2-like"/>
    <property type="match status" value="1"/>
</dbReference>
<evidence type="ECO:0000313" key="2">
    <source>
        <dbReference type="EMBL" id="EHG25430.1"/>
    </source>
</evidence>
<dbReference type="Gene3D" id="1.10.150.310">
    <property type="entry name" value="Tex RuvX-like domain-like"/>
    <property type="match status" value="1"/>
</dbReference>
<protein>
    <recommendedName>
        <fullName evidence="1">Helix-hairpin-helix DNA-binding motif class 1 domain-containing protein</fullName>
    </recommendedName>
</protein>
<dbReference type="InterPro" id="IPR003583">
    <property type="entry name" value="Hlx-hairpin-Hlx_DNA-bd_motif"/>
</dbReference>
<feature type="domain" description="Helix-hairpin-helix DNA-binding motif class 1" evidence="1">
    <location>
        <begin position="136"/>
        <end position="155"/>
    </location>
</feature>
<dbReference type="InterPro" id="IPR010994">
    <property type="entry name" value="RuvA_2-like"/>
</dbReference>
<sequence length="188" mass="20290">MPMFKKSLIILLVLALATLCGTMYGYYTQQETIVLDEGTSAKAETPRTIIVYVTGEVKKPGLVSLTEGQRVADAVNAVGGVIETADIDRVNMAALLEDGMQIRVPERLAGSAEGAKAPIAGKNAEKQINLNTASEKELQELPGIGPAMSARIIEYRETNGPFQKIEDIKKVRGIGNAKFEKLKDQVTI</sequence>
<evidence type="ECO:0000313" key="3">
    <source>
        <dbReference type="Proteomes" id="UP000003175"/>
    </source>
</evidence>
<comment type="caution">
    <text evidence="2">The sequence shown here is derived from an EMBL/GenBank/DDBJ whole genome shotgun (WGS) entry which is preliminary data.</text>
</comment>
<dbReference type="Pfam" id="PF10531">
    <property type="entry name" value="SLBB"/>
    <property type="match status" value="1"/>
</dbReference>
<dbReference type="RefSeq" id="WP_006696147.1">
    <property type="nucleotide sequence ID" value="NZ_JH376858.1"/>
</dbReference>
<evidence type="ECO:0000259" key="1">
    <source>
        <dbReference type="SMART" id="SM00278"/>
    </source>
</evidence>
<reference evidence="2 3" key="1">
    <citation type="submission" date="2011-08" db="EMBL/GenBank/DDBJ databases">
        <title>The Genome Sequence of Selenomonas noxia F0398.</title>
        <authorList>
            <consortium name="The Broad Institute Genome Sequencing Platform"/>
            <person name="Earl A."/>
            <person name="Ward D."/>
            <person name="Feldgarden M."/>
            <person name="Gevers D."/>
            <person name="Izard J."/>
            <person name="Ganesan A."/>
            <person name="Blanton J.M."/>
            <person name="Baranova O.V."/>
            <person name="Tanner A.C."/>
            <person name="Dewhirst F.E."/>
            <person name="Young S.K."/>
            <person name="Zeng Q."/>
            <person name="Gargeya S."/>
            <person name="Fitzgerald M."/>
            <person name="Haas B."/>
            <person name="Abouelleil A."/>
            <person name="Alvarado L."/>
            <person name="Arachchi H.M."/>
            <person name="Berlin A."/>
            <person name="Brown A."/>
            <person name="Chapman S.B."/>
            <person name="Chen Z."/>
            <person name="Dunbar C."/>
            <person name="Freedman E."/>
            <person name="Gearin G."/>
            <person name="Gellesch M."/>
            <person name="Goldberg J."/>
            <person name="Griggs A."/>
            <person name="Gujja S."/>
            <person name="Heiman D."/>
            <person name="Howarth C."/>
            <person name="Larson L."/>
            <person name="Lui A."/>
            <person name="MacDonald P.J.P."/>
            <person name="Montmayeur A."/>
            <person name="Murphy C."/>
            <person name="Neiman D."/>
            <person name="Pearson M."/>
            <person name="Priest M."/>
            <person name="Roberts A."/>
            <person name="Saif S."/>
            <person name="Shea T."/>
            <person name="Shenoy N."/>
            <person name="Sisk P."/>
            <person name="Stolte C."/>
            <person name="Sykes S."/>
            <person name="Wortman J."/>
            <person name="Nusbaum C."/>
            <person name="Birren B."/>
        </authorList>
    </citation>
    <scope>NUCLEOTIDE SEQUENCE [LARGE SCALE GENOMIC DNA]</scope>
    <source>
        <strain evidence="2 3">F0398</strain>
    </source>
</reference>
<dbReference type="PANTHER" id="PTHR21180">
    <property type="entry name" value="ENDONUCLEASE/EXONUCLEASE/PHOSPHATASE FAMILY DOMAIN-CONTAINING PROTEIN 1"/>
    <property type="match status" value="1"/>
</dbReference>
<dbReference type="Proteomes" id="UP000003175">
    <property type="component" value="Unassembled WGS sequence"/>
</dbReference>
<dbReference type="InterPro" id="IPR019554">
    <property type="entry name" value="Soluble_ligand-bd"/>
</dbReference>
<accession>A0ABP2MTF3</accession>
<dbReference type="PANTHER" id="PTHR21180:SF32">
    <property type="entry name" value="ENDONUCLEASE_EXONUCLEASE_PHOSPHATASE FAMILY DOMAIN-CONTAINING PROTEIN 1"/>
    <property type="match status" value="1"/>
</dbReference>
<dbReference type="SMART" id="SM00278">
    <property type="entry name" value="HhH1"/>
    <property type="match status" value="2"/>
</dbReference>
<dbReference type="InterPro" id="IPR051675">
    <property type="entry name" value="Endo/Exo/Phosphatase_dom_1"/>
</dbReference>
<dbReference type="Pfam" id="PF12836">
    <property type="entry name" value="HHH_3"/>
    <property type="match status" value="1"/>
</dbReference>